<dbReference type="SUPFAM" id="SSF52980">
    <property type="entry name" value="Restriction endonuclease-like"/>
    <property type="match status" value="1"/>
</dbReference>
<dbReference type="Pfam" id="PF02021">
    <property type="entry name" value="UPF0102"/>
    <property type="match status" value="1"/>
</dbReference>
<dbReference type="AlphaFoldDB" id="A0A9D1VS14"/>
<dbReference type="InterPro" id="IPR011335">
    <property type="entry name" value="Restrct_endonuc-II-like"/>
</dbReference>
<gene>
    <name evidence="3" type="ORF">H9982_05040</name>
</gene>
<dbReference type="CDD" id="cd20736">
    <property type="entry name" value="PoNe_Nuclease"/>
    <property type="match status" value="1"/>
</dbReference>
<dbReference type="GO" id="GO:0003676">
    <property type="term" value="F:nucleic acid binding"/>
    <property type="evidence" value="ECO:0007669"/>
    <property type="project" value="InterPro"/>
</dbReference>
<dbReference type="EMBL" id="DXFB01000134">
    <property type="protein sequence ID" value="HIX45567.1"/>
    <property type="molecule type" value="Genomic_DNA"/>
</dbReference>
<organism evidence="3 4">
    <name type="scientific">Candidatus Barnesiella excrementipullorum</name>
    <dbReference type="NCBI Taxonomy" id="2838479"/>
    <lineage>
        <taxon>Bacteria</taxon>
        <taxon>Pseudomonadati</taxon>
        <taxon>Bacteroidota</taxon>
        <taxon>Bacteroidia</taxon>
        <taxon>Bacteroidales</taxon>
        <taxon>Barnesiellaceae</taxon>
        <taxon>Barnesiella</taxon>
    </lineage>
</organism>
<dbReference type="Gene3D" id="3.40.1350.10">
    <property type="match status" value="1"/>
</dbReference>
<dbReference type="InterPro" id="IPR003509">
    <property type="entry name" value="UPF0102_YraN-like"/>
</dbReference>
<protein>
    <recommendedName>
        <fullName evidence="2">UPF0102 protein H9982_05040</fullName>
    </recommendedName>
</protein>
<dbReference type="Proteomes" id="UP000824246">
    <property type="component" value="Unassembled WGS sequence"/>
</dbReference>
<accession>A0A9D1VS14</accession>
<evidence type="ECO:0000256" key="1">
    <source>
        <dbReference type="ARBA" id="ARBA00006738"/>
    </source>
</evidence>
<evidence type="ECO:0000313" key="3">
    <source>
        <dbReference type="EMBL" id="HIX45567.1"/>
    </source>
</evidence>
<reference evidence="3" key="2">
    <citation type="submission" date="2021-04" db="EMBL/GenBank/DDBJ databases">
        <authorList>
            <person name="Gilroy R."/>
        </authorList>
    </citation>
    <scope>NUCLEOTIDE SEQUENCE</scope>
    <source>
        <strain evidence="3">ChiHjej12B11-16260</strain>
    </source>
</reference>
<dbReference type="PANTHER" id="PTHR34039">
    <property type="entry name" value="UPF0102 PROTEIN YRAN"/>
    <property type="match status" value="1"/>
</dbReference>
<evidence type="ECO:0000313" key="4">
    <source>
        <dbReference type="Proteomes" id="UP000824246"/>
    </source>
</evidence>
<dbReference type="InterPro" id="IPR011856">
    <property type="entry name" value="tRNA_endonuc-like_dom_sf"/>
</dbReference>
<sequence>MARHNKLGKSGEEYAAEYLTSRGYVVRDCNWRSGKMELDLVAVKDNCLVIVEVKTRRNADFAFPEEAVTESKIRHLVKAADAYVRQFDLPFDVRFDVLALVGEEPPFVIEHIEDAFVPPLNV</sequence>
<name>A0A9D1VS14_9BACT</name>
<evidence type="ECO:0000256" key="2">
    <source>
        <dbReference type="HAMAP-Rule" id="MF_00048"/>
    </source>
</evidence>
<proteinExistence type="inferred from homology"/>
<dbReference type="HAMAP" id="MF_00048">
    <property type="entry name" value="UPF0102"/>
    <property type="match status" value="1"/>
</dbReference>
<dbReference type="PANTHER" id="PTHR34039:SF1">
    <property type="entry name" value="UPF0102 PROTEIN YRAN"/>
    <property type="match status" value="1"/>
</dbReference>
<comment type="caution">
    <text evidence="3">The sequence shown here is derived from an EMBL/GenBank/DDBJ whole genome shotgun (WGS) entry which is preliminary data.</text>
</comment>
<comment type="similarity">
    <text evidence="1 2">Belongs to the UPF0102 family.</text>
</comment>
<reference evidence="3" key="1">
    <citation type="journal article" date="2021" name="PeerJ">
        <title>Extensive microbial diversity within the chicken gut microbiome revealed by metagenomics and culture.</title>
        <authorList>
            <person name="Gilroy R."/>
            <person name="Ravi A."/>
            <person name="Getino M."/>
            <person name="Pursley I."/>
            <person name="Horton D.L."/>
            <person name="Alikhan N.F."/>
            <person name="Baker D."/>
            <person name="Gharbi K."/>
            <person name="Hall N."/>
            <person name="Watson M."/>
            <person name="Adriaenssens E.M."/>
            <person name="Foster-Nyarko E."/>
            <person name="Jarju S."/>
            <person name="Secka A."/>
            <person name="Antonio M."/>
            <person name="Oren A."/>
            <person name="Chaudhuri R.R."/>
            <person name="La Ragione R."/>
            <person name="Hildebrand F."/>
            <person name="Pallen M.J."/>
        </authorList>
    </citation>
    <scope>NUCLEOTIDE SEQUENCE</scope>
    <source>
        <strain evidence="3">ChiHjej12B11-16260</strain>
    </source>
</reference>